<dbReference type="AlphaFoldDB" id="A0A380WMU9"/>
<name>A0A380WMU9_AMIAI</name>
<gene>
    <name evidence="1" type="ORF">NCTC10684_02883</name>
</gene>
<evidence type="ECO:0000313" key="2">
    <source>
        <dbReference type="Proteomes" id="UP000254701"/>
    </source>
</evidence>
<dbReference type="Proteomes" id="UP000254701">
    <property type="component" value="Unassembled WGS sequence"/>
</dbReference>
<evidence type="ECO:0008006" key="3">
    <source>
        <dbReference type="Google" id="ProtNLM"/>
    </source>
</evidence>
<protein>
    <recommendedName>
        <fullName evidence="3">Glycosyltransferase family 1 protein</fullName>
    </recommendedName>
</protein>
<proteinExistence type="predicted"/>
<reference evidence="1 2" key="1">
    <citation type="submission" date="2018-06" db="EMBL/GenBank/DDBJ databases">
        <authorList>
            <consortium name="Pathogen Informatics"/>
            <person name="Doyle S."/>
        </authorList>
    </citation>
    <scope>NUCLEOTIDE SEQUENCE [LARGE SCALE GENOMIC DNA]</scope>
    <source>
        <strain evidence="1 2">NCTC10684</strain>
    </source>
</reference>
<dbReference type="EMBL" id="UFSM01000001">
    <property type="protein sequence ID" value="SUU89642.1"/>
    <property type="molecule type" value="Genomic_DNA"/>
</dbReference>
<accession>A0A380WMU9</accession>
<evidence type="ECO:0000313" key="1">
    <source>
        <dbReference type="EMBL" id="SUU89642.1"/>
    </source>
</evidence>
<sequence length="328" mass="36800">MTSAKRVARKLQALWRHVFPRAPARRVETVGRARLAYDPQYPAFVREYYLYCVALFRETLAVRDAPVNLVFGASEVDCGNANRTRRIDVQWEHTLVMPGGRDSDGAPTGAVPLPDGQGHYLARVVNRAVVESADVIVDYSRPNVENLRRAGGFDAYLAKTIVLAPLLYDTDVTPGTRRRDAITLFGDVAQPRRAAFLEAAHTARLSLLNVSGVYAGAPLCRLYRDTRVLVNVHQTGQHHTFEELRVLPALLCGVVVVSEDVPLRESIAYHPFVVWARYGELADTVRAVLADYAAYRERIFGDGRFEAVVERMRQDNRDAVKTTLQRLR</sequence>
<dbReference type="OrthoDB" id="8456236at2"/>
<organism evidence="1 2">
    <name type="scientific">Aminobacter aminovorans</name>
    <name type="common">Chelatobacter heintzii</name>
    <dbReference type="NCBI Taxonomy" id="83263"/>
    <lineage>
        <taxon>Bacteria</taxon>
        <taxon>Pseudomonadati</taxon>
        <taxon>Pseudomonadota</taxon>
        <taxon>Alphaproteobacteria</taxon>
        <taxon>Hyphomicrobiales</taxon>
        <taxon>Phyllobacteriaceae</taxon>
        <taxon>Aminobacter</taxon>
    </lineage>
</organism>
<dbReference type="RefSeq" id="WP_115731768.1">
    <property type="nucleotide sequence ID" value="NZ_BAAAVY010000002.1"/>
</dbReference>